<keyword evidence="1" id="KW-0677">Repeat</keyword>
<gene>
    <name evidence="3" type="ORF">TCNE_LOCUS1847</name>
</gene>
<dbReference type="PANTHER" id="PTHR24104">
    <property type="entry name" value="E3 UBIQUITIN-PROTEIN LIGASE NHLRC1-RELATED"/>
    <property type="match status" value="1"/>
</dbReference>
<dbReference type="WBParaSite" id="TCNE_0000184701-mRNA-1">
    <property type="protein sequence ID" value="TCNE_0000184701-mRNA-1"/>
    <property type="gene ID" value="TCNE_0000184701"/>
</dbReference>
<evidence type="ECO:0000313" key="5">
    <source>
        <dbReference type="WBParaSite" id="TCNE_0000184701-mRNA-1"/>
    </source>
</evidence>
<dbReference type="Proteomes" id="UP000050794">
    <property type="component" value="Unassembled WGS sequence"/>
</dbReference>
<dbReference type="AlphaFoldDB" id="A0A183U027"/>
<proteinExistence type="predicted"/>
<feature type="repeat" description="NHL" evidence="2">
    <location>
        <begin position="33"/>
        <end position="74"/>
    </location>
</feature>
<reference evidence="3 4" key="2">
    <citation type="submission" date="2018-11" db="EMBL/GenBank/DDBJ databases">
        <authorList>
            <consortium name="Pathogen Informatics"/>
        </authorList>
    </citation>
    <scope>NUCLEOTIDE SEQUENCE [LARGE SCALE GENOMIC DNA]</scope>
</reference>
<feature type="repeat" description="NHL" evidence="2">
    <location>
        <begin position="75"/>
        <end position="117"/>
    </location>
</feature>
<accession>A0A183U027</accession>
<keyword evidence="4" id="KW-1185">Reference proteome</keyword>
<dbReference type="SUPFAM" id="SSF101898">
    <property type="entry name" value="NHL repeat"/>
    <property type="match status" value="1"/>
</dbReference>
<evidence type="ECO:0000313" key="4">
    <source>
        <dbReference type="Proteomes" id="UP000050794"/>
    </source>
</evidence>
<organism evidence="4 5">
    <name type="scientific">Toxocara canis</name>
    <name type="common">Canine roundworm</name>
    <dbReference type="NCBI Taxonomy" id="6265"/>
    <lineage>
        <taxon>Eukaryota</taxon>
        <taxon>Metazoa</taxon>
        <taxon>Ecdysozoa</taxon>
        <taxon>Nematoda</taxon>
        <taxon>Chromadorea</taxon>
        <taxon>Rhabditida</taxon>
        <taxon>Spirurina</taxon>
        <taxon>Ascaridomorpha</taxon>
        <taxon>Ascaridoidea</taxon>
        <taxon>Toxocaridae</taxon>
        <taxon>Toxocara</taxon>
    </lineage>
</organism>
<dbReference type="InterPro" id="IPR001258">
    <property type="entry name" value="NHL_repeat"/>
</dbReference>
<evidence type="ECO:0000313" key="3">
    <source>
        <dbReference type="EMBL" id="VDM26936.1"/>
    </source>
</evidence>
<evidence type="ECO:0000256" key="1">
    <source>
        <dbReference type="ARBA" id="ARBA00022737"/>
    </source>
</evidence>
<dbReference type="InterPro" id="IPR011042">
    <property type="entry name" value="6-blade_b-propeller_TolB-like"/>
</dbReference>
<dbReference type="EMBL" id="UYWY01001571">
    <property type="protein sequence ID" value="VDM26936.1"/>
    <property type="molecule type" value="Genomic_DNA"/>
</dbReference>
<evidence type="ECO:0000256" key="2">
    <source>
        <dbReference type="PROSITE-ProRule" id="PRU00504"/>
    </source>
</evidence>
<dbReference type="InterPro" id="IPR050952">
    <property type="entry name" value="TRIM-NHL_E3_ligases"/>
</dbReference>
<feature type="repeat" description="NHL" evidence="2">
    <location>
        <begin position="118"/>
        <end position="161"/>
    </location>
</feature>
<name>A0A183U027_TOXCA</name>
<reference evidence="5" key="1">
    <citation type="submission" date="2016-06" db="UniProtKB">
        <authorList>
            <consortium name="WormBaseParasite"/>
        </authorList>
    </citation>
    <scope>IDENTIFICATION</scope>
</reference>
<dbReference type="PROSITE" id="PS51125">
    <property type="entry name" value="NHL"/>
    <property type="match status" value="3"/>
</dbReference>
<protein>
    <submittedName>
        <fullName evidence="5">Tripartite motif-containing protein 3</fullName>
    </submittedName>
</protein>
<dbReference type="PANTHER" id="PTHR24104:SF41">
    <property type="entry name" value="BRAIN TUMOR PROTEIN"/>
    <property type="match status" value="1"/>
</dbReference>
<dbReference type="Gene3D" id="2.120.10.30">
    <property type="entry name" value="TolB, C-terminal domain"/>
    <property type="match status" value="1"/>
</dbReference>
<dbReference type="Pfam" id="PF01436">
    <property type="entry name" value="NHL"/>
    <property type="match status" value="3"/>
</dbReference>
<dbReference type="GO" id="GO:0003730">
    <property type="term" value="F:mRNA 3'-UTR binding"/>
    <property type="evidence" value="ECO:0007669"/>
    <property type="project" value="TreeGrafter"/>
</dbReference>
<sequence>MVSEPECGGESHDRRFCDSRALSNPSDPYDHCGQFTRRFDANVLEHPRGICVDNKGRIIVVECKVTRVAIFDMFGNLLQKFSCFRHLDFPNGVCTNDREEIFISDNRAHCVKVFSYSGEFVREIGGEGITNYPIGVGLNSAGDVLIADNHNNFNLTLFTQEGAMLSALESRVKHAQCFDMAVMDEGCLVLASKDYRLYLYRYSPD</sequence>